<proteinExistence type="evidence at transcript level"/>
<reference evidence="2" key="2">
    <citation type="submission" date="2012-05" db="EMBL/GenBank/DDBJ databases">
        <authorList>
            <person name="Krishnakumar V."/>
            <person name="Cheung F."/>
            <person name="Xiao Y."/>
            <person name="Chan A."/>
            <person name="Moskal W.A."/>
            <person name="Town C.D."/>
        </authorList>
    </citation>
    <scope>NUCLEOTIDE SEQUENCE</scope>
</reference>
<evidence type="ECO:0000313" key="6">
    <source>
        <dbReference type="Proteomes" id="UP000002051"/>
    </source>
</evidence>
<dbReference type="Proteomes" id="UP000002051">
    <property type="component" value="Chromosome 2"/>
</dbReference>
<reference evidence="3 6" key="1">
    <citation type="journal article" date="2011" name="Nature">
        <title>The Medicago genome provides insight into the evolution of rhizobial symbioses.</title>
        <authorList>
            <person name="Young N.D."/>
            <person name="Debelle F."/>
            <person name="Oldroyd G.E."/>
            <person name="Geurts R."/>
            <person name="Cannon S.B."/>
            <person name="Udvardi M.K."/>
            <person name="Benedito V.A."/>
            <person name="Mayer K.F."/>
            <person name="Gouzy J."/>
            <person name="Schoof H."/>
            <person name="Van de Peer Y."/>
            <person name="Proost S."/>
            <person name="Cook D.R."/>
            <person name="Meyers B.C."/>
            <person name="Spannagl M."/>
            <person name="Cheung F."/>
            <person name="De Mita S."/>
            <person name="Krishnakumar V."/>
            <person name="Gundlach H."/>
            <person name="Zhou S."/>
            <person name="Mudge J."/>
            <person name="Bharti A.K."/>
            <person name="Murray J.D."/>
            <person name="Naoumkina M.A."/>
            <person name="Rosen B."/>
            <person name="Silverstein K.A."/>
            <person name="Tang H."/>
            <person name="Rombauts S."/>
            <person name="Zhao P.X."/>
            <person name="Zhou P."/>
            <person name="Barbe V."/>
            <person name="Bardou P."/>
            <person name="Bechner M."/>
            <person name="Bellec A."/>
            <person name="Berger A."/>
            <person name="Berges H."/>
            <person name="Bidwell S."/>
            <person name="Bisseling T."/>
            <person name="Choisne N."/>
            <person name="Couloux A."/>
            <person name="Denny R."/>
            <person name="Deshpande S."/>
            <person name="Dai X."/>
            <person name="Doyle J.J."/>
            <person name="Dudez A.M."/>
            <person name="Farmer A.D."/>
            <person name="Fouteau S."/>
            <person name="Franken C."/>
            <person name="Gibelin C."/>
            <person name="Gish J."/>
            <person name="Goldstein S."/>
            <person name="Gonzalez A.J."/>
            <person name="Green P.J."/>
            <person name="Hallab A."/>
            <person name="Hartog M."/>
            <person name="Hua A."/>
            <person name="Humphray S.J."/>
            <person name="Jeong D.H."/>
            <person name="Jing Y."/>
            <person name="Jocker A."/>
            <person name="Kenton S.M."/>
            <person name="Kim D.J."/>
            <person name="Klee K."/>
            <person name="Lai H."/>
            <person name="Lang C."/>
            <person name="Lin S."/>
            <person name="Macmil S.L."/>
            <person name="Magdelenat G."/>
            <person name="Matthews L."/>
            <person name="McCorrison J."/>
            <person name="Monaghan E.L."/>
            <person name="Mun J.H."/>
            <person name="Najar F.Z."/>
            <person name="Nicholson C."/>
            <person name="Noirot C."/>
            <person name="O'Bleness M."/>
            <person name="Paule C.R."/>
            <person name="Poulain J."/>
            <person name="Prion F."/>
            <person name="Qin B."/>
            <person name="Qu C."/>
            <person name="Retzel E.F."/>
            <person name="Riddle C."/>
            <person name="Sallet E."/>
            <person name="Samain S."/>
            <person name="Samson N."/>
            <person name="Sanders I."/>
            <person name="Saurat O."/>
            <person name="Scarpelli C."/>
            <person name="Schiex T."/>
            <person name="Segurens B."/>
            <person name="Severin A.J."/>
            <person name="Sherrier D.J."/>
            <person name="Shi R."/>
            <person name="Sims S."/>
            <person name="Singer S.R."/>
            <person name="Sinharoy S."/>
            <person name="Sterck L."/>
            <person name="Viollet A."/>
            <person name="Wang B.B."/>
            <person name="Wang K."/>
            <person name="Wang M."/>
            <person name="Wang X."/>
            <person name="Warfsmann J."/>
            <person name="Weissenbach J."/>
            <person name="White D.D."/>
            <person name="White J.D."/>
            <person name="Wiley G.B."/>
            <person name="Wincker P."/>
            <person name="Xing Y."/>
            <person name="Yang L."/>
            <person name="Yao Z."/>
            <person name="Ying F."/>
            <person name="Zhai J."/>
            <person name="Zhou L."/>
            <person name="Zuber A."/>
            <person name="Denarie J."/>
            <person name="Dixon R.A."/>
            <person name="May G.D."/>
            <person name="Schwartz D.C."/>
            <person name="Rogers J."/>
            <person name="Quetier F."/>
            <person name="Town C.D."/>
            <person name="Roe B.A."/>
        </authorList>
    </citation>
    <scope>NUCLEOTIDE SEQUENCE [LARGE SCALE GENOMIC DNA]</scope>
    <source>
        <strain evidence="3">A17</strain>
        <strain evidence="5 6">cv. Jemalong A17</strain>
    </source>
</reference>
<evidence type="ECO:0000313" key="3">
    <source>
        <dbReference type="EMBL" id="KEH38100.1"/>
    </source>
</evidence>
<dbReference type="PANTHER" id="PTHR35121:SF2">
    <property type="entry name" value="SWIM-TYPE DOMAIN-CONTAINING PROTEIN"/>
    <property type="match status" value="1"/>
</dbReference>
<reference evidence="7" key="5">
    <citation type="journal article" date="2018" name="Nat. Plants">
        <title>Whole-genome landscape of Medicago truncatula symbiotic genes.</title>
        <authorList>
            <person name="Pecrix Y."/>
            <person name="Staton S.E."/>
            <person name="Sallet E."/>
            <person name="Lelandais-Briere C."/>
            <person name="Moreau S."/>
            <person name="Carrere S."/>
            <person name="Blein T."/>
            <person name="Jardinaud M.F."/>
            <person name="Latrasse D."/>
            <person name="Zouine M."/>
            <person name="Zahm M."/>
            <person name="Kreplak J."/>
            <person name="Mayjonade B."/>
            <person name="Satge C."/>
            <person name="Perez M."/>
            <person name="Cauet S."/>
            <person name="Marande W."/>
            <person name="Chantry-Darmon C."/>
            <person name="Lopez-Roques C."/>
            <person name="Bouchez O."/>
            <person name="Berard A."/>
            <person name="Debelle F."/>
            <person name="Munos S."/>
            <person name="Bendahmane A."/>
            <person name="Berges H."/>
            <person name="Niebel A."/>
            <person name="Buitink J."/>
            <person name="Frugier F."/>
            <person name="Benhamed M."/>
            <person name="Crespi M."/>
            <person name="Gouzy J."/>
            <person name="Gamas P."/>
        </authorList>
    </citation>
    <scope>NUCLEOTIDE SEQUENCE [LARGE SCALE GENOMIC DNA]</scope>
    <source>
        <strain evidence="7">cv. Jemalong A17</strain>
    </source>
</reference>
<feature type="compositionally biased region" description="Basic and acidic residues" evidence="1">
    <location>
        <begin position="94"/>
        <end position="107"/>
    </location>
</feature>
<reference evidence="3 6" key="3">
    <citation type="journal article" date="2014" name="BMC Genomics">
        <title>An improved genome release (version Mt4.0) for the model legume Medicago truncatula.</title>
        <authorList>
            <person name="Tang H."/>
            <person name="Krishnakumar V."/>
            <person name="Bidwell S."/>
            <person name="Rosen B."/>
            <person name="Chan A."/>
            <person name="Zhou S."/>
            <person name="Gentzbittel L."/>
            <person name="Childs K.L."/>
            <person name="Yandell M."/>
            <person name="Gundlach H."/>
            <person name="Mayer K.F."/>
            <person name="Schwartz D.C."/>
            <person name="Town C.D."/>
        </authorList>
    </citation>
    <scope>GENOME REANNOTATION</scope>
    <source>
        <strain evidence="3">A17</strain>
        <strain evidence="5 6">cv. Jemalong A17</strain>
    </source>
</reference>
<dbReference type="EnsemblPlants" id="KEH38100">
    <property type="protein sequence ID" value="KEH38100"/>
    <property type="gene ID" value="MTR_2g461270"/>
</dbReference>
<dbReference type="EMBL" id="PSQE01000002">
    <property type="protein sequence ID" value="RHN74021.1"/>
    <property type="molecule type" value="Genomic_DNA"/>
</dbReference>
<dbReference type="KEGG" id="mtr:25488394"/>
<evidence type="ECO:0000313" key="4">
    <source>
        <dbReference type="EMBL" id="RHN74021.1"/>
    </source>
</evidence>
<evidence type="ECO:0000313" key="7">
    <source>
        <dbReference type="Proteomes" id="UP000265566"/>
    </source>
</evidence>
<name>I3S330_MEDTR</name>
<dbReference type="Gramene" id="rna9947">
    <property type="protein sequence ID" value="RHN74021.1"/>
    <property type="gene ID" value="gene9947"/>
</dbReference>
<feature type="region of interest" description="Disordered" evidence="1">
    <location>
        <begin position="81"/>
        <end position="115"/>
    </location>
</feature>
<dbReference type="PANTHER" id="PTHR35121">
    <property type="entry name" value="HOMEODOMAIN PROTEIN 8, PUTATIVE-RELATED"/>
    <property type="match status" value="1"/>
</dbReference>
<dbReference type="OrthoDB" id="1696465at2759"/>
<dbReference type="HOGENOM" id="CLU_156814_0_0_1"/>
<reference evidence="4" key="6">
    <citation type="journal article" date="2018" name="Nat. Plants">
        <title>Whole-genome landscape of Medicago truncatula symbiotic genes.</title>
        <authorList>
            <person name="Pecrix Y."/>
            <person name="Gamas P."/>
            <person name="Carrere S."/>
        </authorList>
    </citation>
    <scope>NUCLEOTIDE SEQUENCE</scope>
    <source>
        <tissue evidence="4">Leaves</tissue>
    </source>
</reference>
<dbReference type="AlphaFoldDB" id="I3S330"/>
<evidence type="ECO:0000256" key="1">
    <source>
        <dbReference type="SAM" id="MobiDB-lite"/>
    </source>
</evidence>
<gene>
    <name evidence="5" type="primary">25488394</name>
    <name evidence="3" type="ordered locus">MTR_2g461270</name>
    <name evidence="4" type="ORF">MtrunA17_Chr2g0305061</name>
</gene>
<dbReference type="EMBL" id="CM001218">
    <property type="protein sequence ID" value="KEH38100.1"/>
    <property type="molecule type" value="Genomic_DNA"/>
</dbReference>
<dbReference type="EMBL" id="BT134877">
    <property type="protein sequence ID" value="AFK34672.1"/>
    <property type="molecule type" value="mRNA"/>
</dbReference>
<dbReference type="Proteomes" id="UP000265566">
    <property type="component" value="Chromosome 2"/>
</dbReference>
<evidence type="ECO:0000313" key="2">
    <source>
        <dbReference type="EMBL" id="AFK34672.1"/>
    </source>
</evidence>
<accession>I3S330</accession>
<organism evidence="2">
    <name type="scientific">Medicago truncatula</name>
    <name type="common">Barrel medic</name>
    <name type="synonym">Medicago tribuloides</name>
    <dbReference type="NCBI Taxonomy" id="3880"/>
    <lineage>
        <taxon>Eukaryota</taxon>
        <taxon>Viridiplantae</taxon>
        <taxon>Streptophyta</taxon>
        <taxon>Embryophyta</taxon>
        <taxon>Tracheophyta</taxon>
        <taxon>Spermatophyta</taxon>
        <taxon>Magnoliopsida</taxon>
        <taxon>eudicotyledons</taxon>
        <taxon>Gunneridae</taxon>
        <taxon>Pentapetalae</taxon>
        <taxon>rosids</taxon>
        <taxon>fabids</taxon>
        <taxon>Fabales</taxon>
        <taxon>Fabaceae</taxon>
        <taxon>Papilionoideae</taxon>
        <taxon>50 kb inversion clade</taxon>
        <taxon>NPAAA clade</taxon>
        <taxon>Hologalegina</taxon>
        <taxon>IRL clade</taxon>
        <taxon>Trifolieae</taxon>
        <taxon>Medicago</taxon>
    </lineage>
</organism>
<sequence>MATGAGDAFLRPIFEGCISGYDHSVERRPYHRKCGCVLHSKSKKSSTTQKSPMMCNKVKYPIRRAFSEGNLALIASPLTSPSPAPLGGVKSRRGSVDIDHGDMDEQLNRNTSGFV</sequence>
<evidence type="ECO:0000313" key="5">
    <source>
        <dbReference type="EnsemblPlants" id="KEH38100"/>
    </source>
</evidence>
<keyword evidence="6" id="KW-1185">Reference proteome</keyword>
<reference evidence="5" key="4">
    <citation type="submission" date="2015-04" db="UniProtKB">
        <authorList>
            <consortium name="EnsemblPlants"/>
        </authorList>
    </citation>
    <scope>IDENTIFICATION</scope>
    <source>
        <strain evidence="5">cv. Jemalong A17</strain>
    </source>
</reference>
<protein>
    <submittedName>
        <fullName evidence="2 5">Uncharacterized protein</fullName>
    </submittedName>
</protein>